<comment type="function">
    <text evidence="5">Responsible for synthesis of pseudouridine from uracil-55 in the psi GC loop of transfer RNAs.</text>
</comment>
<dbReference type="GO" id="GO:0003723">
    <property type="term" value="F:RNA binding"/>
    <property type="evidence" value="ECO:0007669"/>
    <property type="project" value="InterPro"/>
</dbReference>
<dbReference type="InterPro" id="IPR020103">
    <property type="entry name" value="PsdUridine_synth_cat_dom_sf"/>
</dbReference>
<dbReference type="HAMAP" id="MF_01080">
    <property type="entry name" value="TruB_bact"/>
    <property type="match status" value="1"/>
</dbReference>
<evidence type="ECO:0000313" key="7">
    <source>
        <dbReference type="EMBL" id="VEU80789.1"/>
    </source>
</evidence>
<dbReference type="EC" id="5.4.99.25" evidence="5"/>
<dbReference type="Pfam" id="PF01509">
    <property type="entry name" value="TruB_N"/>
    <property type="match status" value="1"/>
</dbReference>
<feature type="active site" description="Nucleophile" evidence="5">
    <location>
        <position position="38"/>
    </location>
</feature>
<dbReference type="GO" id="GO:0031119">
    <property type="term" value="P:tRNA pseudouridine synthesis"/>
    <property type="evidence" value="ECO:0007669"/>
    <property type="project" value="UniProtKB-UniRule"/>
</dbReference>
<dbReference type="KEGG" id="aaxa:NCTC10138_01174"/>
<keyword evidence="8" id="KW-1185">Reference proteome</keyword>
<evidence type="ECO:0000256" key="3">
    <source>
        <dbReference type="ARBA" id="ARBA00022694"/>
    </source>
</evidence>
<comment type="similarity">
    <text evidence="2 5">Belongs to the pseudouridine synthase TruB family. Type 1 subfamily.</text>
</comment>
<dbReference type="STRING" id="1278311.GCA_000428705_00169"/>
<dbReference type="PANTHER" id="PTHR13767">
    <property type="entry name" value="TRNA-PSEUDOURIDINE SYNTHASE"/>
    <property type="match status" value="1"/>
</dbReference>
<proteinExistence type="inferred from homology"/>
<protein>
    <recommendedName>
        <fullName evidence="5">tRNA pseudouridine synthase B</fullName>
        <ecNumber evidence="5">5.4.99.25</ecNumber>
    </recommendedName>
    <alternativeName>
        <fullName evidence="5">tRNA pseudouridine(55) synthase</fullName>
        <shortName evidence="5">Psi55 synthase</shortName>
    </alternativeName>
    <alternativeName>
        <fullName evidence="5">tRNA pseudouridylate synthase</fullName>
    </alternativeName>
    <alternativeName>
        <fullName evidence="5">tRNA-uridine isomerase</fullName>
    </alternativeName>
</protein>
<comment type="catalytic activity">
    <reaction evidence="1 5">
        <text>uridine(55) in tRNA = pseudouridine(55) in tRNA</text>
        <dbReference type="Rhea" id="RHEA:42532"/>
        <dbReference type="Rhea" id="RHEA-COMP:10101"/>
        <dbReference type="Rhea" id="RHEA-COMP:10102"/>
        <dbReference type="ChEBI" id="CHEBI:65314"/>
        <dbReference type="ChEBI" id="CHEBI:65315"/>
        <dbReference type="EC" id="5.4.99.25"/>
    </reaction>
</comment>
<dbReference type="InterPro" id="IPR002501">
    <property type="entry name" value="PsdUridine_synth_N"/>
</dbReference>
<dbReference type="GO" id="GO:0160148">
    <property type="term" value="F:tRNA pseudouridine(55) synthase activity"/>
    <property type="evidence" value="ECO:0007669"/>
    <property type="project" value="UniProtKB-EC"/>
</dbReference>
<dbReference type="EMBL" id="LR215048">
    <property type="protein sequence ID" value="VEU80789.1"/>
    <property type="molecule type" value="Genomic_DNA"/>
</dbReference>
<evidence type="ECO:0000256" key="5">
    <source>
        <dbReference type="HAMAP-Rule" id="MF_01080"/>
    </source>
</evidence>
<keyword evidence="3 5" id="KW-0819">tRNA processing</keyword>
<dbReference type="RefSeq" id="WP_026391058.1">
    <property type="nucleotide sequence ID" value="NZ_LR215048.1"/>
</dbReference>
<organism evidence="7 8">
    <name type="scientific">Haploplasma axanthum</name>
    <name type="common">Acholeplasma axanthum</name>
    <dbReference type="NCBI Taxonomy" id="29552"/>
    <lineage>
        <taxon>Bacteria</taxon>
        <taxon>Bacillati</taxon>
        <taxon>Mycoplasmatota</taxon>
        <taxon>Mollicutes</taxon>
        <taxon>Acholeplasmatales</taxon>
        <taxon>Acholeplasmataceae</taxon>
        <taxon>Haploplasma</taxon>
    </lineage>
</organism>
<dbReference type="PANTHER" id="PTHR13767:SF2">
    <property type="entry name" value="PSEUDOURIDYLATE SYNTHASE TRUB1"/>
    <property type="match status" value="1"/>
</dbReference>
<dbReference type="AlphaFoldDB" id="A0A449BEA9"/>
<dbReference type="NCBIfam" id="TIGR00431">
    <property type="entry name" value="TruB"/>
    <property type="match status" value="1"/>
</dbReference>
<evidence type="ECO:0000256" key="4">
    <source>
        <dbReference type="ARBA" id="ARBA00023235"/>
    </source>
</evidence>
<dbReference type="Gene3D" id="3.30.2350.10">
    <property type="entry name" value="Pseudouridine synthase"/>
    <property type="match status" value="1"/>
</dbReference>
<feature type="domain" description="Pseudouridine synthase II N-terminal" evidence="6">
    <location>
        <begin position="23"/>
        <end position="171"/>
    </location>
</feature>
<keyword evidence="4 5" id="KW-0413">Isomerase</keyword>
<dbReference type="OrthoDB" id="9802309at2"/>
<evidence type="ECO:0000259" key="6">
    <source>
        <dbReference type="Pfam" id="PF01509"/>
    </source>
</evidence>
<dbReference type="CDD" id="cd02573">
    <property type="entry name" value="PseudoU_synth_EcTruB"/>
    <property type="match status" value="1"/>
</dbReference>
<evidence type="ECO:0000256" key="1">
    <source>
        <dbReference type="ARBA" id="ARBA00000385"/>
    </source>
</evidence>
<reference evidence="7 8" key="1">
    <citation type="submission" date="2019-01" db="EMBL/GenBank/DDBJ databases">
        <authorList>
            <consortium name="Pathogen Informatics"/>
        </authorList>
    </citation>
    <scope>NUCLEOTIDE SEQUENCE [LARGE SCALE GENOMIC DNA]</scope>
    <source>
        <strain evidence="7 8">NCTC10138</strain>
    </source>
</reference>
<evidence type="ECO:0000313" key="8">
    <source>
        <dbReference type="Proteomes" id="UP000289841"/>
    </source>
</evidence>
<accession>A0A449BEA9</accession>
<gene>
    <name evidence="5 7" type="primary">truB</name>
    <name evidence="7" type="ORF">NCTC10138_01174</name>
</gene>
<dbReference type="InterPro" id="IPR014780">
    <property type="entry name" value="tRNA_psdUridine_synth_TruB"/>
</dbReference>
<evidence type="ECO:0000256" key="2">
    <source>
        <dbReference type="ARBA" id="ARBA00005642"/>
    </source>
</evidence>
<dbReference type="Proteomes" id="UP000289841">
    <property type="component" value="Chromosome"/>
</dbReference>
<sequence>MDGIILVNKPKGITSYDVIRTAKKILKTNKIGHTGTLDPFAEGLLILCVGKATKLVNNFINADKVYEGILKLNNHYDTYDVTGNIISSDDKVISYQEIKSIEKDFTKTYLQAPPIYSAIKKDGKKLYEYARSGIDIEVEKREVSIYSLNFSDTKVKNEFEFITHVSKGTYIRSLAVDIASSLGTFGALKELKRIKIAKYSINDAVDLDLLTKENIIDIPTIYKDANKLILNDYMIKLVKNGIYLDERQIITDSPFLVYDEANNLIALYECIENNTYKPLIIF</sequence>
<name>A0A449BEA9_HAPAX</name>
<dbReference type="GO" id="GO:1990481">
    <property type="term" value="P:mRNA pseudouridine synthesis"/>
    <property type="evidence" value="ECO:0007669"/>
    <property type="project" value="TreeGrafter"/>
</dbReference>
<dbReference type="SUPFAM" id="SSF55120">
    <property type="entry name" value="Pseudouridine synthase"/>
    <property type="match status" value="1"/>
</dbReference>